<evidence type="ECO:0000259" key="1">
    <source>
        <dbReference type="Pfam" id="PF07727"/>
    </source>
</evidence>
<dbReference type="InterPro" id="IPR013103">
    <property type="entry name" value="RVT_2"/>
</dbReference>
<dbReference type="EMBL" id="BPVZ01000098">
    <property type="protein sequence ID" value="GKV32948.1"/>
    <property type="molecule type" value="Genomic_DNA"/>
</dbReference>
<proteinExistence type="predicted"/>
<dbReference type="PANTHER" id="PTHR11439:SF461">
    <property type="entry name" value="OS10G0432200 PROTEIN"/>
    <property type="match status" value="1"/>
</dbReference>
<sequence>MFSSLSNFQVSSSDQPPLFTNSSIELFPNDSDADTFDELHDASPHAPRSFIEDALSVGKALDNGESSSLPSSISHIGSDLVEPENEILYPPSSRPTREYGIDYEETFAPVAHPTSVRSLIAIVAAKRWKLFQMDVKNAFLNGDLAEEVYMQPPLGLEHPPNKVYQLNPHDIVLFIHKTHHGMVLRLLYVDDMIIIGDDISSIHDLKQFLSHKFEMKDLGVLSHFLGLEVTSSDDGYLISQTKYAYDLISKVRLTDSKTASTPFESNVRLTSIDGSPLVDPTCYRQLVGSLIYLTTTQPDIAYAVHVVNQFIATPCSTHYAAILRIIHYIKGTIFHGLHFSAHSSLELHGYSDAD</sequence>
<feature type="domain" description="Reverse transcriptase Ty1/copia-type" evidence="1">
    <location>
        <begin position="100"/>
        <end position="167"/>
    </location>
</feature>
<reference evidence="2 3" key="1">
    <citation type="journal article" date="2021" name="Commun. Biol.">
        <title>The genome of Shorea leprosula (Dipterocarpaceae) highlights the ecological relevance of drought in aseasonal tropical rainforests.</title>
        <authorList>
            <person name="Ng K.K.S."/>
            <person name="Kobayashi M.J."/>
            <person name="Fawcett J.A."/>
            <person name="Hatakeyama M."/>
            <person name="Paape T."/>
            <person name="Ng C.H."/>
            <person name="Ang C.C."/>
            <person name="Tnah L.H."/>
            <person name="Lee C.T."/>
            <person name="Nishiyama T."/>
            <person name="Sese J."/>
            <person name="O'Brien M.J."/>
            <person name="Copetti D."/>
            <person name="Mohd Noor M.I."/>
            <person name="Ong R.C."/>
            <person name="Putra M."/>
            <person name="Sireger I.Z."/>
            <person name="Indrioko S."/>
            <person name="Kosugi Y."/>
            <person name="Izuno A."/>
            <person name="Isagi Y."/>
            <person name="Lee S.L."/>
            <person name="Shimizu K.K."/>
        </authorList>
    </citation>
    <scope>NUCLEOTIDE SEQUENCE [LARGE SCALE GENOMIC DNA]</scope>
    <source>
        <strain evidence="2">214</strain>
    </source>
</reference>
<dbReference type="Proteomes" id="UP001054252">
    <property type="component" value="Unassembled WGS sequence"/>
</dbReference>
<gene>
    <name evidence="2" type="ORF">SLEP1_g41510</name>
</gene>
<name>A0AAV5L6Q6_9ROSI</name>
<dbReference type="AlphaFoldDB" id="A0AAV5L6Q6"/>
<evidence type="ECO:0000313" key="2">
    <source>
        <dbReference type="EMBL" id="GKV32948.1"/>
    </source>
</evidence>
<protein>
    <recommendedName>
        <fullName evidence="1">Reverse transcriptase Ty1/copia-type domain-containing protein</fullName>
    </recommendedName>
</protein>
<evidence type="ECO:0000313" key="3">
    <source>
        <dbReference type="Proteomes" id="UP001054252"/>
    </source>
</evidence>
<keyword evidence="3" id="KW-1185">Reference proteome</keyword>
<dbReference type="SUPFAM" id="SSF56672">
    <property type="entry name" value="DNA/RNA polymerases"/>
    <property type="match status" value="1"/>
</dbReference>
<dbReference type="Pfam" id="PF07727">
    <property type="entry name" value="RVT_2"/>
    <property type="match status" value="2"/>
</dbReference>
<comment type="caution">
    <text evidence="2">The sequence shown here is derived from an EMBL/GenBank/DDBJ whole genome shotgun (WGS) entry which is preliminary data.</text>
</comment>
<accession>A0AAV5L6Q6</accession>
<dbReference type="PANTHER" id="PTHR11439">
    <property type="entry name" value="GAG-POL-RELATED RETROTRANSPOSON"/>
    <property type="match status" value="1"/>
</dbReference>
<feature type="domain" description="Reverse transcriptase Ty1/copia-type" evidence="1">
    <location>
        <begin position="173"/>
        <end position="264"/>
    </location>
</feature>
<dbReference type="InterPro" id="IPR043502">
    <property type="entry name" value="DNA/RNA_pol_sf"/>
</dbReference>
<organism evidence="2 3">
    <name type="scientific">Rubroshorea leprosula</name>
    <dbReference type="NCBI Taxonomy" id="152421"/>
    <lineage>
        <taxon>Eukaryota</taxon>
        <taxon>Viridiplantae</taxon>
        <taxon>Streptophyta</taxon>
        <taxon>Embryophyta</taxon>
        <taxon>Tracheophyta</taxon>
        <taxon>Spermatophyta</taxon>
        <taxon>Magnoliopsida</taxon>
        <taxon>eudicotyledons</taxon>
        <taxon>Gunneridae</taxon>
        <taxon>Pentapetalae</taxon>
        <taxon>rosids</taxon>
        <taxon>malvids</taxon>
        <taxon>Malvales</taxon>
        <taxon>Dipterocarpaceae</taxon>
        <taxon>Rubroshorea</taxon>
    </lineage>
</organism>